<dbReference type="InterPro" id="IPR013324">
    <property type="entry name" value="RNA_pol_sigma_r3/r4-like"/>
</dbReference>
<dbReference type="PROSITE" id="PS00716">
    <property type="entry name" value="SIGMA70_2"/>
    <property type="match status" value="1"/>
</dbReference>
<keyword evidence="4 5" id="KW-0804">Transcription</keyword>
<evidence type="ECO:0000256" key="3">
    <source>
        <dbReference type="ARBA" id="ARBA00023125"/>
    </source>
</evidence>
<comment type="function">
    <text evidence="5">Sigma factors are initiation factors that promote the attachment of RNA polymerase to specific initiation sites and are then released.</text>
</comment>
<dbReference type="InterPro" id="IPR036388">
    <property type="entry name" value="WH-like_DNA-bd_sf"/>
</dbReference>
<dbReference type="PROSITE" id="PS00715">
    <property type="entry name" value="SIGMA70_1"/>
    <property type="match status" value="1"/>
</dbReference>
<dbReference type="InterPro" id="IPR007630">
    <property type="entry name" value="RNA_pol_sigma70_r4"/>
</dbReference>
<feature type="domain" description="RNA polymerase sigma-70" evidence="6">
    <location>
        <begin position="180"/>
        <end position="193"/>
    </location>
</feature>
<dbReference type="InterPro" id="IPR000943">
    <property type="entry name" value="RNA_pol_sigma70"/>
</dbReference>
<dbReference type="Pfam" id="PF04539">
    <property type="entry name" value="Sigma70_r3"/>
    <property type="match status" value="1"/>
</dbReference>
<accession>A0A1F6BFY9</accession>
<comment type="caution">
    <text evidence="8">The sequence shown here is derived from an EMBL/GenBank/DDBJ whole genome shotgun (WGS) entry which is preliminary data.</text>
</comment>
<evidence type="ECO:0000259" key="7">
    <source>
        <dbReference type="PROSITE" id="PS00716"/>
    </source>
</evidence>
<feature type="domain" description="RNA polymerase sigma-70" evidence="7">
    <location>
        <begin position="350"/>
        <end position="376"/>
    </location>
</feature>
<sequence length="389" mass="44401">MGAPSEKGQQEHLPRQQVKEGLRVLAEHAKEQGGMLQISDVSALFPDFYENEELQGYLAQWMEQKDIGLALEEPEGGDEEALQDELTFGVGVMGEERKGRKKRKESDEDILAGIDSDDTTALYLKQACQHPLLTAEQEKELARQINAGSQDARDTLSMFNQRLVVSIAKRYMGRGLPLLDLIQEGNMGLLKAIDKYNVKKGFRFSTYATWWIKQGITRAIADKGRAIRIPVHRFDEITRLYRTIHRLRQKLHHEPTEKEIAQATGQGEQYIHQLLVTSQRPLSLQTPLGDGEGDEEMGDMIGDRNADTQGTVEANEIRDKTRWLIAQLPDERSRDILRLRFGLYDGRVYTLEETGRICGVTRERIRQIEKEALKALRPAARHMRLQESR</sequence>
<evidence type="ECO:0000313" key="8">
    <source>
        <dbReference type="EMBL" id="OGG35692.1"/>
    </source>
</evidence>
<dbReference type="GO" id="GO:0016987">
    <property type="term" value="F:sigma factor activity"/>
    <property type="evidence" value="ECO:0007669"/>
    <property type="project" value="UniProtKB-KW"/>
</dbReference>
<dbReference type="PANTHER" id="PTHR30603">
    <property type="entry name" value="RNA POLYMERASE SIGMA FACTOR RPO"/>
    <property type="match status" value="1"/>
</dbReference>
<dbReference type="EMBL" id="MFKE01000008">
    <property type="protein sequence ID" value="OGG35692.1"/>
    <property type="molecule type" value="Genomic_DNA"/>
</dbReference>
<dbReference type="GO" id="GO:0006352">
    <property type="term" value="P:DNA-templated transcription initiation"/>
    <property type="evidence" value="ECO:0007669"/>
    <property type="project" value="InterPro"/>
</dbReference>
<dbReference type="CDD" id="cd06171">
    <property type="entry name" value="Sigma70_r4"/>
    <property type="match status" value="1"/>
</dbReference>
<dbReference type="Pfam" id="PF04545">
    <property type="entry name" value="Sigma70_r4"/>
    <property type="match status" value="1"/>
</dbReference>
<dbReference type="Pfam" id="PF04542">
    <property type="entry name" value="Sigma70_r2"/>
    <property type="match status" value="1"/>
</dbReference>
<dbReference type="InterPro" id="IPR050239">
    <property type="entry name" value="Sigma-70_RNA_pol_init_factors"/>
</dbReference>
<dbReference type="Gene3D" id="1.10.10.10">
    <property type="entry name" value="Winged helix-like DNA-binding domain superfamily/Winged helix DNA-binding domain"/>
    <property type="match status" value="2"/>
</dbReference>
<evidence type="ECO:0000313" key="9">
    <source>
        <dbReference type="Proteomes" id="UP000176186"/>
    </source>
</evidence>
<dbReference type="SUPFAM" id="SSF88659">
    <property type="entry name" value="Sigma3 and sigma4 domains of RNA polymerase sigma factors"/>
    <property type="match status" value="2"/>
</dbReference>
<dbReference type="Gene3D" id="1.10.601.10">
    <property type="entry name" value="RNA Polymerase Primary Sigma Factor"/>
    <property type="match status" value="1"/>
</dbReference>
<keyword evidence="3 5" id="KW-0238">DNA-binding</keyword>
<dbReference type="GO" id="GO:0003677">
    <property type="term" value="F:DNA binding"/>
    <property type="evidence" value="ECO:0007669"/>
    <property type="project" value="UniProtKB-KW"/>
</dbReference>
<protein>
    <recommendedName>
        <fullName evidence="5">RNA polymerase sigma factor</fullName>
    </recommendedName>
</protein>
<evidence type="ECO:0000256" key="2">
    <source>
        <dbReference type="ARBA" id="ARBA00023082"/>
    </source>
</evidence>
<dbReference type="AlphaFoldDB" id="A0A1F6BFY9"/>
<gene>
    <name evidence="8" type="ORF">A2363_04205</name>
</gene>
<name>A0A1F6BFY9_9BACT</name>
<dbReference type="InterPro" id="IPR007624">
    <property type="entry name" value="RNA_pol_sigma70_r3"/>
</dbReference>
<dbReference type="PRINTS" id="PR00046">
    <property type="entry name" value="SIGMA70FCT"/>
</dbReference>
<dbReference type="NCBIfam" id="TIGR02937">
    <property type="entry name" value="sigma70-ECF"/>
    <property type="match status" value="1"/>
</dbReference>
<evidence type="ECO:0000256" key="5">
    <source>
        <dbReference type="RuleBase" id="RU362124"/>
    </source>
</evidence>
<reference evidence="8 9" key="1">
    <citation type="journal article" date="2016" name="Nat. Commun.">
        <title>Thousands of microbial genomes shed light on interconnected biogeochemical processes in an aquifer system.</title>
        <authorList>
            <person name="Anantharaman K."/>
            <person name="Brown C.T."/>
            <person name="Hug L.A."/>
            <person name="Sharon I."/>
            <person name="Castelle C.J."/>
            <person name="Probst A.J."/>
            <person name="Thomas B.C."/>
            <person name="Singh A."/>
            <person name="Wilkins M.J."/>
            <person name="Karaoz U."/>
            <person name="Brodie E.L."/>
            <person name="Williams K.H."/>
            <person name="Hubbard S.S."/>
            <person name="Banfield J.F."/>
        </authorList>
    </citation>
    <scope>NUCLEOTIDE SEQUENCE [LARGE SCALE GENOMIC DNA]</scope>
</reference>
<evidence type="ECO:0000259" key="6">
    <source>
        <dbReference type="PROSITE" id="PS00715"/>
    </source>
</evidence>
<keyword evidence="1 5" id="KW-0805">Transcription regulation</keyword>
<evidence type="ECO:0000256" key="1">
    <source>
        <dbReference type="ARBA" id="ARBA00023015"/>
    </source>
</evidence>
<evidence type="ECO:0000256" key="4">
    <source>
        <dbReference type="ARBA" id="ARBA00023163"/>
    </source>
</evidence>
<dbReference type="InterPro" id="IPR009042">
    <property type="entry name" value="RNA_pol_sigma70_r1_2"/>
</dbReference>
<organism evidence="8 9">
    <name type="scientific">Candidatus Gottesmanbacteria bacterium RIFOXYB1_FULL_47_11</name>
    <dbReference type="NCBI Taxonomy" id="1798401"/>
    <lineage>
        <taxon>Bacteria</taxon>
        <taxon>Candidatus Gottesmaniibacteriota</taxon>
    </lineage>
</organism>
<dbReference type="PANTHER" id="PTHR30603:SF47">
    <property type="entry name" value="RNA POLYMERASE SIGMA FACTOR SIGD, CHLOROPLASTIC"/>
    <property type="match status" value="1"/>
</dbReference>
<dbReference type="STRING" id="1798401.A2363_04205"/>
<dbReference type="InterPro" id="IPR007627">
    <property type="entry name" value="RNA_pol_sigma70_r2"/>
</dbReference>
<proteinExistence type="inferred from homology"/>
<dbReference type="InterPro" id="IPR013325">
    <property type="entry name" value="RNA_pol_sigma_r2"/>
</dbReference>
<comment type="similarity">
    <text evidence="5">Belongs to the sigma-70 factor family.</text>
</comment>
<dbReference type="Pfam" id="PF00140">
    <property type="entry name" value="Sigma70_r1_2"/>
    <property type="match status" value="1"/>
</dbReference>
<dbReference type="InterPro" id="IPR014284">
    <property type="entry name" value="RNA_pol_sigma-70_dom"/>
</dbReference>
<dbReference type="SUPFAM" id="SSF88946">
    <property type="entry name" value="Sigma2 domain of RNA polymerase sigma factors"/>
    <property type="match status" value="1"/>
</dbReference>
<keyword evidence="2 5" id="KW-0731">Sigma factor</keyword>
<dbReference type="Proteomes" id="UP000176186">
    <property type="component" value="Unassembled WGS sequence"/>
</dbReference>